<keyword evidence="4" id="KW-0145">Chemotaxis</keyword>
<proteinExistence type="predicted"/>
<dbReference type="PANTHER" id="PTHR22617:SF23">
    <property type="entry name" value="CHEMOTAXIS PROTEIN CHEW"/>
    <property type="match status" value="1"/>
</dbReference>
<dbReference type="Gene3D" id="2.30.30.40">
    <property type="entry name" value="SH3 Domains"/>
    <property type="match status" value="1"/>
</dbReference>
<gene>
    <name evidence="6" type="primary">cheW</name>
    <name evidence="6" type="ORF">KS4_36080</name>
</gene>
<dbReference type="SUPFAM" id="SSF50341">
    <property type="entry name" value="CheW-like"/>
    <property type="match status" value="1"/>
</dbReference>
<evidence type="ECO:0000313" key="7">
    <source>
        <dbReference type="Proteomes" id="UP000317369"/>
    </source>
</evidence>
<evidence type="ECO:0000256" key="4">
    <source>
        <dbReference type="ARBA" id="ARBA00022500"/>
    </source>
</evidence>
<reference evidence="6 7" key="1">
    <citation type="submission" date="2019-02" db="EMBL/GenBank/DDBJ databases">
        <title>Deep-cultivation of Planctomycetes and their phenomic and genomic characterization uncovers novel biology.</title>
        <authorList>
            <person name="Wiegand S."/>
            <person name="Jogler M."/>
            <person name="Boedeker C."/>
            <person name="Pinto D."/>
            <person name="Vollmers J."/>
            <person name="Rivas-Marin E."/>
            <person name="Kohn T."/>
            <person name="Peeters S.H."/>
            <person name="Heuer A."/>
            <person name="Rast P."/>
            <person name="Oberbeckmann S."/>
            <person name="Bunk B."/>
            <person name="Jeske O."/>
            <person name="Meyerdierks A."/>
            <person name="Storesund J.E."/>
            <person name="Kallscheuer N."/>
            <person name="Luecker S."/>
            <person name="Lage O.M."/>
            <person name="Pohl T."/>
            <person name="Merkel B.J."/>
            <person name="Hornburger P."/>
            <person name="Mueller R.-W."/>
            <person name="Bruemmer F."/>
            <person name="Labrenz M."/>
            <person name="Spormann A.M."/>
            <person name="Op den Camp H."/>
            <person name="Overmann J."/>
            <person name="Amann R."/>
            <person name="Jetten M.S.M."/>
            <person name="Mascher T."/>
            <person name="Medema M.H."/>
            <person name="Devos D.P."/>
            <person name="Kaster A.-K."/>
            <person name="Ovreas L."/>
            <person name="Rohde M."/>
            <person name="Galperin M.Y."/>
            <person name="Jogler C."/>
        </authorList>
    </citation>
    <scope>NUCLEOTIDE SEQUENCE [LARGE SCALE GENOMIC DNA]</scope>
    <source>
        <strain evidence="6 7">KS4</strain>
    </source>
</reference>
<dbReference type="CDD" id="cd00732">
    <property type="entry name" value="CheW"/>
    <property type="match status" value="1"/>
</dbReference>
<dbReference type="SMART" id="SM00260">
    <property type="entry name" value="CheW"/>
    <property type="match status" value="1"/>
</dbReference>
<evidence type="ECO:0000259" key="5">
    <source>
        <dbReference type="PROSITE" id="PS50851"/>
    </source>
</evidence>
<evidence type="ECO:0000313" key="6">
    <source>
        <dbReference type="EMBL" id="QDU35525.1"/>
    </source>
</evidence>
<comment type="subcellular location">
    <subcellularLocation>
        <location evidence="1">Cytoplasm</location>
    </subcellularLocation>
</comment>
<evidence type="ECO:0000256" key="3">
    <source>
        <dbReference type="ARBA" id="ARBA00022490"/>
    </source>
</evidence>
<dbReference type="KEGG" id="pcor:KS4_36080"/>
<dbReference type="GO" id="GO:0006935">
    <property type="term" value="P:chemotaxis"/>
    <property type="evidence" value="ECO:0007669"/>
    <property type="project" value="UniProtKB-KW"/>
</dbReference>
<dbReference type="AlphaFoldDB" id="A0A517YZ75"/>
<dbReference type="PANTHER" id="PTHR22617">
    <property type="entry name" value="CHEMOTAXIS SENSOR HISTIDINE KINASE-RELATED"/>
    <property type="match status" value="1"/>
</dbReference>
<dbReference type="InterPro" id="IPR002545">
    <property type="entry name" value="CheW-lke_dom"/>
</dbReference>
<dbReference type="InterPro" id="IPR036061">
    <property type="entry name" value="CheW-like_dom_sf"/>
</dbReference>
<dbReference type="GO" id="GO:0005829">
    <property type="term" value="C:cytosol"/>
    <property type="evidence" value="ECO:0007669"/>
    <property type="project" value="TreeGrafter"/>
</dbReference>
<name>A0A517YZ75_9BACT</name>
<dbReference type="OrthoDB" id="9794382at2"/>
<keyword evidence="3" id="KW-0963">Cytoplasm</keyword>
<protein>
    <recommendedName>
        <fullName evidence="2">Chemotaxis protein CheW</fullName>
    </recommendedName>
</protein>
<dbReference type="EMBL" id="CP036425">
    <property type="protein sequence ID" value="QDU35525.1"/>
    <property type="molecule type" value="Genomic_DNA"/>
</dbReference>
<dbReference type="Gene3D" id="2.40.50.180">
    <property type="entry name" value="CheA-289, Domain 4"/>
    <property type="match status" value="1"/>
</dbReference>
<accession>A0A517YZ75</accession>
<dbReference type="Proteomes" id="UP000317369">
    <property type="component" value="Chromosome"/>
</dbReference>
<dbReference type="Pfam" id="PF01584">
    <property type="entry name" value="CheW"/>
    <property type="match status" value="1"/>
</dbReference>
<dbReference type="GO" id="GO:0007165">
    <property type="term" value="P:signal transduction"/>
    <property type="evidence" value="ECO:0007669"/>
    <property type="project" value="InterPro"/>
</dbReference>
<evidence type="ECO:0000256" key="1">
    <source>
        <dbReference type="ARBA" id="ARBA00004496"/>
    </source>
</evidence>
<feature type="domain" description="CheW-like" evidence="5">
    <location>
        <begin position="26"/>
        <end position="166"/>
    </location>
</feature>
<keyword evidence="7" id="KW-1185">Reference proteome</keyword>
<sequence length="177" mass="19529">MSIENTDNTSVAADHGEAITTSEGELLQLVSFVVGDEEFAVPILSVQEINRMMQITRVPQSPEYVEGVINLRGKIIPVIDLRKRFDMGELKDTADARIIVIEVANRVIGFTVDRVNEVLRINSDIVEPPPSICSSIDTDYIQGVGKLDDRLLIMLNLEKLFAGYDVDELAKVTKAAA</sequence>
<dbReference type="PROSITE" id="PS50851">
    <property type="entry name" value="CHEW"/>
    <property type="match status" value="1"/>
</dbReference>
<dbReference type="InterPro" id="IPR039315">
    <property type="entry name" value="CheW"/>
</dbReference>
<evidence type="ECO:0000256" key="2">
    <source>
        <dbReference type="ARBA" id="ARBA00021483"/>
    </source>
</evidence>
<organism evidence="6 7">
    <name type="scientific">Poriferisphaera corsica</name>
    <dbReference type="NCBI Taxonomy" id="2528020"/>
    <lineage>
        <taxon>Bacteria</taxon>
        <taxon>Pseudomonadati</taxon>
        <taxon>Planctomycetota</taxon>
        <taxon>Phycisphaerae</taxon>
        <taxon>Phycisphaerales</taxon>
        <taxon>Phycisphaeraceae</taxon>
        <taxon>Poriferisphaera</taxon>
    </lineage>
</organism>
<dbReference type="FunFam" id="2.40.50.180:FF:000002">
    <property type="entry name" value="Chemotaxis protein CheW"/>
    <property type="match status" value="1"/>
</dbReference>
<dbReference type="RefSeq" id="WP_145081008.1">
    <property type="nucleotide sequence ID" value="NZ_CP036425.1"/>
</dbReference>